<dbReference type="InterPro" id="IPR006260">
    <property type="entry name" value="TonB/TolA_C"/>
</dbReference>
<feature type="region of interest" description="Disordered" evidence="10">
    <location>
        <begin position="63"/>
        <end position="145"/>
    </location>
</feature>
<evidence type="ECO:0000313" key="13">
    <source>
        <dbReference type="Proteomes" id="UP000282106"/>
    </source>
</evidence>
<comment type="caution">
    <text evidence="12">The sequence shown here is derived from an EMBL/GenBank/DDBJ whole genome shotgun (WGS) entry which is preliminary data.</text>
</comment>
<dbReference type="Pfam" id="PF03544">
    <property type="entry name" value="TonB_C"/>
    <property type="match status" value="1"/>
</dbReference>
<keyword evidence="3" id="KW-0813">Transport</keyword>
<evidence type="ECO:0000256" key="4">
    <source>
        <dbReference type="ARBA" id="ARBA00022475"/>
    </source>
</evidence>
<dbReference type="GO" id="GO:0055085">
    <property type="term" value="P:transmembrane transport"/>
    <property type="evidence" value="ECO:0007669"/>
    <property type="project" value="InterPro"/>
</dbReference>
<evidence type="ECO:0000256" key="6">
    <source>
        <dbReference type="ARBA" id="ARBA00022692"/>
    </source>
</evidence>
<feature type="compositionally biased region" description="Pro residues" evidence="10">
    <location>
        <begin position="66"/>
        <end position="80"/>
    </location>
</feature>
<keyword evidence="8" id="KW-1133">Transmembrane helix</keyword>
<keyword evidence="6" id="KW-0812">Transmembrane</keyword>
<dbReference type="GO" id="GO:0031992">
    <property type="term" value="F:energy transducer activity"/>
    <property type="evidence" value="ECO:0007669"/>
    <property type="project" value="TreeGrafter"/>
</dbReference>
<evidence type="ECO:0000313" key="12">
    <source>
        <dbReference type="EMBL" id="ROH91899.1"/>
    </source>
</evidence>
<evidence type="ECO:0000256" key="5">
    <source>
        <dbReference type="ARBA" id="ARBA00022519"/>
    </source>
</evidence>
<gene>
    <name evidence="12" type="ORF">ED208_05880</name>
</gene>
<dbReference type="AlphaFoldDB" id="A0A3N0VGL4"/>
<keyword evidence="13" id="KW-1185">Reference proteome</keyword>
<feature type="compositionally biased region" description="Pro residues" evidence="10">
    <location>
        <begin position="110"/>
        <end position="130"/>
    </location>
</feature>
<dbReference type="PANTHER" id="PTHR33446">
    <property type="entry name" value="PROTEIN TONB-RELATED"/>
    <property type="match status" value="1"/>
</dbReference>
<dbReference type="GO" id="GO:0015031">
    <property type="term" value="P:protein transport"/>
    <property type="evidence" value="ECO:0007669"/>
    <property type="project" value="UniProtKB-KW"/>
</dbReference>
<accession>A0A3N0VGL4</accession>
<dbReference type="RefSeq" id="WP_123210943.1">
    <property type="nucleotide sequence ID" value="NZ_RJVO01000002.1"/>
</dbReference>
<evidence type="ECO:0000256" key="3">
    <source>
        <dbReference type="ARBA" id="ARBA00022448"/>
    </source>
</evidence>
<evidence type="ECO:0000256" key="2">
    <source>
        <dbReference type="ARBA" id="ARBA00006555"/>
    </source>
</evidence>
<keyword evidence="7" id="KW-0653">Protein transport</keyword>
<dbReference type="Proteomes" id="UP000282106">
    <property type="component" value="Unassembled WGS sequence"/>
</dbReference>
<dbReference type="GO" id="GO:0098797">
    <property type="term" value="C:plasma membrane protein complex"/>
    <property type="evidence" value="ECO:0007669"/>
    <property type="project" value="TreeGrafter"/>
</dbReference>
<dbReference type="NCBIfam" id="TIGR01352">
    <property type="entry name" value="tonB_Cterm"/>
    <property type="match status" value="1"/>
</dbReference>
<comment type="similarity">
    <text evidence="2">Belongs to the TonB family.</text>
</comment>
<organism evidence="12 13">
    <name type="scientific">Stagnimonas aquatica</name>
    <dbReference type="NCBI Taxonomy" id="2689987"/>
    <lineage>
        <taxon>Bacteria</taxon>
        <taxon>Pseudomonadati</taxon>
        <taxon>Pseudomonadota</taxon>
        <taxon>Gammaproteobacteria</taxon>
        <taxon>Nevskiales</taxon>
        <taxon>Nevskiaceae</taxon>
        <taxon>Stagnimonas</taxon>
    </lineage>
</organism>
<dbReference type="InterPro" id="IPR037682">
    <property type="entry name" value="TonB_C"/>
</dbReference>
<sequence>MRSAAVPSRTPYRRRSADAPRWLVWLLIGGLHAAALAALAVAGVQVPLPSAPQTLMVSFLSEPAPAVEPPRPPPPPPPKAEPPRMLATAKPAPAAMQALAPEQPPAVAEPAPPVPAEPGPAAPAPEPAVVPPNFAAAHLNNPGPQVPYQSRKLGEQGTVWLRVLVSPQGLPQEVQVERSSGYPRLDEAAVAVVRDRWRFVPARRGEEALAAWVRVPISFERNQH</sequence>
<evidence type="ECO:0000256" key="10">
    <source>
        <dbReference type="SAM" id="MobiDB-lite"/>
    </source>
</evidence>
<dbReference type="Gene3D" id="3.30.1150.10">
    <property type="match status" value="1"/>
</dbReference>
<keyword evidence="4" id="KW-1003">Cell membrane</keyword>
<name>A0A3N0VGL4_9GAMM</name>
<feature type="domain" description="TonB C-terminal" evidence="11">
    <location>
        <begin position="131"/>
        <end position="224"/>
    </location>
</feature>
<comment type="subcellular location">
    <subcellularLocation>
        <location evidence="1">Cell inner membrane</location>
        <topology evidence="1">Single-pass membrane protein</topology>
        <orientation evidence="1">Periplasmic side</orientation>
    </subcellularLocation>
</comment>
<evidence type="ECO:0000256" key="8">
    <source>
        <dbReference type="ARBA" id="ARBA00022989"/>
    </source>
</evidence>
<dbReference type="SUPFAM" id="SSF74653">
    <property type="entry name" value="TolA/TonB C-terminal domain"/>
    <property type="match status" value="1"/>
</dbReference>
<dbReference type="InterPro" id="IPR051045">
    <property type="entry name" value="TonB-dependent_transducer"/>
</dbReference>
<keyword evidence="9" id="KW-0472">Membrane</keyword>
<evidence type="ECO:0000256" key="7">
    <source>
        <dbReference type="ARBA" id="ARBA00022927"/>
    </source>
</evidence>
<proteinExistence type="inferred from homology"/>
<evidence type="ECO:0000256" key="9">
    <source>
        <dbReference type="ARBA" id="ARBA00023136"/>
    </source>
</evidence>
<dbReference type="PROSITE" id="PS52015">
    <property type="entry name" value="TONB_CTD"/>
    <property type="match status" value="1"/>
</dbReference>
<dbReference type="EMBL" id="RJVO01000002">
    <property type="protein sequence ID" value="ROH91899.1"/>
    <property type="molecule type" value="Genomic_DNA"/>
</dbReference>
<dbReference type="InParanoid" id="A0A3N0VGL4"/>
<dbReference type="PANTHER" id="PTHR33446:SF2">
    <property type="entry name" value="PROTEIN TONB"/>
    <property type="match status" value="1"/>
</dbReference>
<feature type="compositionally biased region" description="Low complexity" evidence="10">
    <location>
        <begin position="83"/>
        <end position="109"/>
    </location>
</feature>
<reference evidence="12 13" key="1">
    <citation type="submission" date="2018-10" db="EMBL/GenBank/DDBJ databases">
        <authorList>
            <person name="Chen W.-M."/>
        </authorList>
    </citation>
    <scope>NUCLEOTIDE SEQUENCE [LARGE SCALE GENOMIC DNA]</scope>
    <source>
        <strain evidence="12 13">THS-13</strain>
    </source>
</reference>
<evidence type="ECO:0000256" key="1">
    <source>
        <dbReference type="ARBA" id="ARBA00004383"/>
    </source>
</evidence>
<keyword evidence="5" id="KW-0997">Cell inner membrane</keyword>
<evidence type="ECO:0000259" key="11">
    <source>
        <dbReference type="PROSITE" id="PS52015"/>
    </source>
</evidence>
<protein>
    <submittedName>
        <fullName evidence="12">Energy transducer TonB</fullName>
    </submittedName>
</protein>